<organism evidence="5 6">
    <name type="scientific">Candidatus Cohnella colombiensis</name>
    <dbReference type="NCBI Taxonomy" id="3121368"/>
    <lineage>
        <taxon>Bacteria</taxon>
        <taxon>Bacillati</taxon>
        <taxon>Bacillota</taxon>
        <taxon>Bacilli</taxon>
        <taxon>Bacillales</taxon>
        <taxon>Paenibacillaceae</taxon>
        <taxon>Cohnella</taxon>
    </lineage>
</organism>
<keyword evidence="3" id="KW-0472">Membrane</keyword>
<dbReference type="InterPro" id="IPR001258">
    <property type="entry name" value="NHL_repeat"/>
</dbReference>
<dbReference type="InterPro" id="IPR011990">
    <property type="entry name" value="TPR-like_helical_dom_sf"/>
</dbReference>
<dbReference type="EMBL" id="CP119317">
    <property type="protein sequence ID" value="WEK54746.1"/>
    <property type="molecule type" value="Genomic_DNA"/>
</dbReference>
<keyword evidence="3" id="KW-0812">Transmembrane</keyword>
<dbReference type="CDD" id="cd05819">
    <property type="entry name" value="NHL"/>
    <property type="match status" value="1"/>
</dbReference>
<dbReference type="InterPro" id="IPR050952">
    <property type="entry name" value="TRIM-NHL_E3_ligases"/>
</dbReference>
<dbReference type="GO" id="GO:0008270">
    <property type="term" value="F:zinc ion binding"/>
    <property type="evidence" value="ECO:0007669"/>
    <property type="project" value="UniProtKB-KW"/>
</dbReference>
<evidence type="ECO:0000256" key="4">
    <source>
        <dbReference type="SAM" id="SignalP"/>
    </source>
</evidence>
<dbReference type="AlphaFoldDB" id="A0AA95EXJ4"/>
<keyword evidence="4" id="KW-0732">Signal</keyword>
<dbReference type="SUPFAM" id="SSF48452">
    <property type="entry name" value="TPR-like"/>
    <property type="match status" value="1"/>
</dbReference>
<dbReference type="PANTHER" id="PTHR24104:SF25">
    <property type="entry name" value="PROTEIN LIN-41"/>
    <property type="match status" value="1"/>
</dbReference>
<gene>
    <name evidence="5" type="ORF">P0Y55_01305</name>
</gene>
<dbReference type="Proteomes" id="UP001178662">
    <property type="component" value="Chromosome"/>
</dbReference>
<evidence type="ECO:0000256" key="1">
    <source>
        <dbReference type="ARBA" id="ARBA00022737"/>
    </source>
</evidence>
<feature type="transmembrane region" description="Helical" evidence="3">
    <location>
        <begin position="455"/>
        <end position="473"/>
    </location>
</feature>
<protein>
    <submittedName>
        <fullName evidence="5">NHL repeat-containing protein</fullName>
    </submittedName>
</protein>
<accession>A0AA95EXJ4</accession>
<keyword evidence="1" id="KW-0677">Repeat</keyword>
<keyword evidence="3" id="KW-1133">Transmembrane helix</keyword>
<name>A0AA95EXJ4_9BACL</name>
<dbReference type="Gene3D" id="2.120.10.30">
    <property type="entry name" value="TolB, C-terminal domain"/>
    <property type="match status" value="1"/>
</dbReference>
<reference evidence="5" key="1">
    <citation type="submission" date="2023-03" db="EMBL/GenBank/DDBJ databases">
        <title>Andean soil-derived lignocellulolytic bacterial consortium as a source of novel taxa and putative plastic-active enzymes.</title>
        <authorList>
            <person name="Diaz-Garcia L."/>
            <person name="Chuvochina M."/>
            <person name="Feuerriegel G."/>
            <person name="Bunk B."/>
            <person name="Sproer C."/>
            <person name="Streit W.R."/>
            <person name="Rodriguez L.M."/>
            <person name="Overmann J."/>
            <person name="Jimenez D.J."/>
        </authorList>
    </citation>
    <scope>NUCLEOTIDE SEQUENCE</scope>
    <source>
        <strain evidence="5">MAG 2441</strain>
    </source>
</reference>
<dbReference type="InterPro" id="IPR011042">
    <property type="entry name" value="6-blade_b-propeller_TolB-like"/>
</dbReference>
<dbReference type="SUPFAM" id="SSF101898">
    <property type="entry name" value="NHL repeat"/>
    <property type="match status" value="1"/>
</dbReference>
<sequence>MRISKWFRTLALSSALCVGGLMLVSSAQAAVPYVGYTYDGWNDRVWAPVAYAPAGVIAGETLGIGVFSNPDDLFVTDDKRVLIVDTGNSRIVVLDEQYRLLQVIDSFTYEGKEDKFNKPTGVFVTPDNEIYVADTDNHRVVRMSFEGQSDHIIVAPSSEFFATGFVFEPKKIVVDSAERVYVIANRVFDGIMQFDSKGNFENYFAANRVKYSVGDYVWKKYLSTKEQQSRTVQFIPTEYLSMDIDKTGFVYTTSVDDTSAGPKPIQRHNPTGTDVLIRQGFANPFGDLRYGPAGPSRLIDINVGPDGTYSTVDYKRGRVFTYDSEGKLLYIFGGIDDRVGTFREPSAVERIGDSYLVLDKNLQRMTIFNVTHFGQLMNDAVHYHYIGDEEKAAELWREILSLDANLDIAYSGVSKSMVREGDNENAADYAKYGMDRKSYSKAYKGLRKEVLKENFNAILTTILVLAIATFVLVQIRKYRRRKGGATHVESAD</sequence>
<proteinExistence type="predicted"/>
<dbReference type="PANTHER" id="PTHR24104">
    <property type="entry name" value="E3 UBIQUITIN-PROTEIN LIGASE NHLRC1-RELATED"/>
    <property type="match status" value="1"/>
</dbReference>
<evidence type="ECO:0000313" key="6">
    <source>
        <dbReference type="Proteomes" id="UP001178662"/>
    </source>
</evidence>
<evidence type="ECO:0000256" key="2">
    <source>
        <dbReference type="PROSITE-ProRule" id="PRU00504"/>
    </source>
</evidence>
<keyword evidence="6" id="KW-1185">Reference proteome</keyword>
<feature type="repeat" description="NHL" evidence="2">
    <location>
        <begin position="106"/>
        <end position="146"/>
    </location>
</feature>
<feature type="chain" id="PRO_5041693353" evidence="4">
    <location>
        <begin position="30"/>
        <end position="492"/>
    </location>
</feature>
<evidence type="ECO:0000256" key="3">
    <source>
        <dbReference type="SAM" id="Phobius"/>
    </source>
</evidence>
<evidence type="ECO:0000313" key="5">
    <source>
        <dbReference type="EMBL" id="WEK54746.1"/>
    </source>
</evidence>
<dbReference type="Pfam" id="PF01436">
    <property type="entry name" value="NHL"/>
    <property type="match status" value="1"/>
</dbReference>
<dbReference type="PROSITE" id="PS51125">
    <property type="entry name" value="NHL"/>
    <property type="match status" value="1"/>
</dbReference>
<feature type="signal peptide" evidence="4">
    <location>
        <begin position="1"/>
        <end position="29"/>
    </location>
</feature>